<accession>A0A166CTS0</accession>
<evidence type="ECO:0000256" key="1">
    <source>
        <dbReference type="SAM" id="MobiDB-lite"/>
    </source>
</evidence>
<gene>
    <name evidence="2" type="ORF">DCAR_005161</name>
</gene>
<sequence>MTEVGAEIARGGEGGGGRSRGGGGDGRDRDDGGGRDGGGSCAGGGFGSRQRRQGRQWSLRRKEEGSYRPEMGVTWLRTAQAGL</sequence>
<reference evidence="2" key="1">
    <citation type="journal article" date="2016" name="Nat. Genet.">
        <title>A high-quality carrot genome assembly provides new insights into carotenoid accumulation and asterid genome evolution.</title>
        <authorList>
            <person name="Iorizzo M."/>
            <person name="Ellison S."/>
            <person name="Senalik D."/>
            <person name="Zeng P."/>
            <person name="Satapoomin P."/>
            <person name="Huang J."/>
            <person name="Bowman M."/>
            <person name="Iovene M."/>
            <person name="Sanseverino W."/>
            <person name="Cavagnaro P."/>
            <person name="Yildiz M."/>
            <person name="Macko-Podgorni A."/>
            <person name="Moranska E."/>
            <person name="Grzebelus E."/>
            <person name="Grzebelus D."/>
            <person name="Ashrafi H."/>
            <person name="Zheng Z."/>
            <person name="Cheng S."/>
            <person name="Spooner D."/>
            <person name="Van Deynze A."/>
            <person name="Simon P."/>
        </authorList>
    </citation>
    <scope>NUCLEOTIDE SEQUENCE [LARGE SCALE GENOMIC DNA]</scope>
    <source>
        <tissue evidence="2">Leaf</tissue>
    </source>
</reference>
<organism evidence="2">
    <name type="scientific">Daucus carota subsp. sativus</name>
    <name type="common">Carrot</name>
    <dbReference type="NCBI Taxonomy" id="79200"/>
    <lineage>
        <taxon>Eukaryota</taxon>
        <taxon>Viridiplantae</taxon>
        <taxon>Streptophyta</taxon>
        <taxon>Embryophyta</taxon>
        <taxon>Tracheophyta</taxon>
        <taxon>Spermatophyta</taxon>
        <taxon>Magnoliopsida</taxon>
        <taxon>eudicotyledons</taxon>
        <taxon>Gunneridae</taxon>
        <taxon>Pentapetalae</taxon>
        <taxon>asterids</taxon>
        <taxon>campanulids</taxon>
        <taxon>Apiales</taxon>
        <taxon>Apiaceae</taxon>
        <taxon>Apioideae</taxon>
        <taxon>Scandiceae</taxon>
        <taxon>Daucinae</taxon>
        <taxon>Daucus</taxon>
        <taxon>Daucus sect. Daucus</taxon>
    </lineage>
</organism>
<dbReference type="EMBL" id="LNRQ01000002">
    <property type="protein sequence ID" value="KZN04324.1"/>
    <property type="molecule type" value="Genomic_DNA"/>
</dbReference>
<feature type="compositionally biased region" description="Basic and acidic residues" evidence="1">
    <location>
        <begin position="25"/>
        <end position="34"/>
    </location>
</feature>
<feature type="compositionally biased region" description="Gly residues" evidence="1">
    <location>
        <begin position="35"/>
        <end position="47"/>
    </location>
</feature>
<dbReference type="AlphaFoldDB" id="A0A166CTS0"/>
<protein>
    <submittedName>
        <fullName evidence="2">Uncharacterized protein</fullName>
    </submittedName>
</protein>
<evidence type="ECO:0000313" key="2">
    <source>
        <dbReference type="EMBL" id="KZN04324.1"/>
    </source>
</evidence>
<comment type="caution">
    <text evidence="2">The sequence shown here is derived from an EMBL/GenBank/DDBJ whole genome shotgun (WGS) entry which is preliminary data.</text>
</comment>
<proteinExistence type="predicted"/>
<name>A0A166CTS0_DAUCS</name>
<dbReference type="Gramene" id="KZN04324">
    <property type="protein sequence ID" value="KZN04324"/>
    <property type="gene ID" value="DCAR_005161"/>
</dbReference>
<feature type="region of interest" description="Disordered" evidence="1">
    <location>
        <begin position="1"/>
        <end position="71"/>
    </location>
</feature>
<feature type="compositionally biased region" description="Gly residues" evidence="1">
    <location>
        <begin position="11"/>
        <end position="24"/>
    </location>
</feature>